<evidence type="ECO:0000256" key="1">
    <source>
        <dbReference type="SAM" id="Phobius"/>
    </source>
</evidence>
<dbReference type="AlphaFoldDB" id="A0A485KSM7"/>
<gene>
    <name evidence="3" type="primary">Aste57867_10695</name>
    <name evidence="2" type="ORF">As57867_010655</name>
    <name evidence="3" type="ORF">ASTE57867_10695</name>
</gene>
<keyword evidence="1" id="KW-0812">Transmembrane</keyword>
<dbReference type="EMBL" id="CAADRA010005245">
    <property type="protein sequence ID" value="VFT87565.1"/>
    <property type="molecule type" value="Genomic_DNA"/>
</dbReference>
<evidence type="ECO:0000313" key="3">
    <source>
        <dbReference type="EMBL" id="VFT87565.1"/>
    </source>
</evidence>
<evidence type="ECO:0000313" key="2">
    <source>
        <dbReference type="EMBL" id="KAF0698695.1"/>
    </source>
</evidence>
<protein>
    <submittedName>
        <fullName evidence="3">Aste57867_10695 protein</fullName>
    </submittedName>
</protein>
<reference evidence="2" key="2">
    <citation type="submission" date="2019-06" db="EMBL/GenBank/DDBJ databases">
        <title>Genomics analysis of Aphanomyces spp. identifies a new class of oomycete effector associated with host adaptation.</title>
        <authorList>
            <person name="Gaulin E."/>
        </authorList>
    </citation>
    <scope>NUCLEOTIDE SEQUENCE</scope>
    <source>
        <strain evidence="2">CBS 578.67</strain>
    </source>
</reference>
<keyword evidence="4" id="KW-1185">Reference proteome</keyword>
<feature type="transmembrane region" description="Helical" evidence="1">
    <location>
        <begin position="12"/>
        <end position="31"/>
    </location>
</feature>
<name>A0A485KSM7_9STRA</name>
<keyword evidence="1" id="KW-0472">Membrane</keyword>
<evidence type="ECO:0000313" key="4">
    <source>
        <dbReference type="Proteomes" id="UP000332933"/>
    </source>
</evidence>
<dbReference type="Proteomes" id="UP000332933">
    <property type="component" value="Unassembled WGS sequence"/>
</dbReference>
<sequence length="216" mass="24002">MTRCNGTNIVVGFFNLSSVTYVYLSAVLLLFRTPFVNYGNTDNVGLLCTTEDLDGIRVDWFQSWYTRNIPEFVLVMTVNLICIVALDHMLKWQLWRRLARNSLAAKPLAKRVGPSTCTLHGPMVPPLPLNVLWTRGTSQEYSRHDLEIFGQWGHVDGVPAQFQYKRPSYDPMATTGSPANKYIVVKAKAASADVASLDETTAQATGALTDLEESAV</sequence>
<keyword evidence="1" id="KW-1133">Transmembrane helix</keyword>
<proteinExistence type="predicted"/>
<organism evidence="3 4">
    <name type="scientific">Aphanomyces stellatus</name>
    <dbReference type="NCBI Taxonomy" id="120398"/>
    <lineage>
        <taxon>Eukaryota</taxon>
        <taxon>Sar</taxon>
        <taxon>Stramenopiles</taxon>
        <taxon>Oomycota</taxon>
        <taxon>Saprolegniomycetes</taxon>
        <taxon>Saprolegniales</taxon>
        <taxon>Verrucalvaceae</taxon>
        <taxon>Aphanomyces</taxon>
    </lineage>
</organism>
<reference evidence="3 4" key="1">
    <citation type="submission" date="2019-03" db="EMBL/GenBank/DDBJ databases">
        <authorList>
            <person name="Gaulin E."/>
            <person name="Dumas B."/>
        </authorList>
    </citation>
    <scope>NUCLEOTIDE SEQUENCE [LARGE SCALE GENOMIC DNA]</scope>
    <source>
        <strain evidence="3">CBS 568.67</strain>
    </source>
</reference>
<accession>A0A485KSM7</accession>
<dbReference type="EMBL" id="VJMH01005224">
    <property type="protein sequence ID" value="KAF0698695.1"/>
    <property type="molecule type" value="Genomic_DNA"/>
</dbReference>
<feature type="transmembrane region" description="Helical" evidence="1">
    <location>
        <begin position="72"/>
        <end position="90"/>
    </location>
</feature>